<accession>A0A9R0JBX0</accession>
<sequence>MKNLEIMNKHRFGLYNSCNGFLLHMKLDKEYITPKYLIYNPLTKENFYFCEERCRIWGFFFHQLERDYKLLVYRFDKINQTCHYYMYGFNTKDKRKLGSFPYYPLLFNNHAVLVCGALFWLVAGLKTKECSKSIMMFDLKSENIHVMPHLGPTCTHSFYLENWKLHYQMVLLEIDGRLSLSNVCKETVEVWILEDLANWMWVKKYVVNLDIPFDHDACRHSHPVVLFQSGNLLLNWPARGPFWCNLSLNYLCKIKLDLNKVDSDFVFYATKYTSNFGSLRGSNIFYDSFKSCDIFPSCSTSL</sequence>
<gene>
    <name evidence="4" type="primary">LOC110802575</name>
</gene>
<dbReference type="KEGG" id="soe:110802575"/>
<reference evidence="4" key="2">
    <citation type="submission" date="2025-08" db="UniProtKB">
        <authorList>
            <consortium name="RefSeq"/>
        </authorList>
    </citation>
    <scope>IDENTIFICATION</scope>
    <source>
        <tissue evidence="4">Leaf</tissue>
    </source>
</reference>
<dbReference type="GeneID" id="110802575"/>
<dbReference type="InterPro" id="IPR013187">
    <property type="entry name" value="F-box-assoc_dom_typ3"/>
</dbReference>
<dbReference type="NCBIfam" id="TIGR01640">
    <property type="entry name" value="F_box_assoc_1"/>
    <property type="match status" value="1"/>
</dbReference>
<dbReference type="Proteomes" id="UP000813463">
    <property type="component" value="Chromosome 6"/>
</dbReference>
<dbReference type="AlphaFoldDB" id="A0A9R0JBX0"/>
<keyword evidence="1" id="KW-0812">Transmembrane</keyword>
<dbReference type="InterPro" id="IPR017451">
    <property type="entry name" value="F-box-assoc_interact_dom"/>
</dbReference>
<dbReference type="Pfam" id="PF08268">
    <property type="entry name" value="FBA_3"/>
    <property type="match status" value="1"/>
</dbReference>
<evidence type="ECO:0000259" key="2">
    <source>
        <dbReference type="Pfam" id="PF08268"/>
    </source>
</evidence>
<feature type="transmembrane region" description="Helical" evidence="1">
    <location>
        <begin position="102"/>
        <end position="123"/>
    </location>
</feature>
<dbReference type="PANTHER" id="PTHR31111:SF136">
    <property type="entry name" value="F-BOX ASSOCIATED DOMAIN-CONTAINING PROTEIN"/>
    <property type="match status" value="1"/>
</dbReference>
<organism evidence="3 4">
    <name type="scientific">Spinacia oleracea</name>
    <name type="common">Spinach</name>
    <dbReference type="NCBI Taxonomy" id="3562"/>
    <lineage>
        <taxon>Eukaryota</taxon>
        <taxon>Viridiplantae</taxon>
        <taxon>Streptophyta</taxon>
        <taxon>Embryophyta</taxon>
        <taxon>Tracheophyta</taxon>
        <taxon>Spermatophyta</taxon>
        <taxon>Magnoliopsida</taxon>
        <taxon>eudicotyledons</taxon>
        <taxon>Gunneridae</taxon>
        <taxon>Pentapetalae</taxon>
        <taxon>Caryophyllales</taxon>
        <taxon>Chenopodiaceae</taxon>
        <taxon>Chenopodioideae</taxon>
        <taxon>Anserineae</taxon>
        <taxon>Spinacia</taxon>
    </lineage>
</organism>
<evidence type="ECO:0000256" key="1">
    <source>
        <dbReference type="SAM" id="Phobius"/>
    </source>
</evidence>
<name>A0A9R0JBX0_SPIOL</name>
<keyword evidence="1" id="KW-1133">Transmembrane helix</keyword>
<dbReference type="RefSeq" id="XP_056687262.1">
    <property type="nucleotide sequence ID" value="XM_056831284.1"/>
</dbReference>
<feature type="domain" description="F-box associated beta-propeller type 3" evidence="2">
    <location>
        <begin position="9"/>
        <end position="207"/>
    </location>
</feature>
<proteinExistence type="predicted"/>
<evidence type="ECO:0000313" key="4">
    <source>
        <dbReference type="RefSeq" id="XP_056687262.1"/>
    </source>
</evidence>
<evidence type="ECO:0000313" key="3">
    <source>
        <dbReference type="Proteomes" id="UP000813463"/>
    </source>
</evidence>
<keyword evidence="1" id="KW-0472">Membrane</keyword>
<protein>
    <recommendedName>
        <fullName evidence="2">F-box associated beta-propeller type 3 domain-containing protein</fullName>
    </recommendedName>
</protein>
<dbReference type="PANTHER" id="PTHR31111">
    <property type="entry name" value="BNAA05G37150D PROTEIN-RELATED"/>
    <property type="match status" value="1"/>
</dbReference>
<reference evidence="3" key="1">
    <citation type="journal article" date="2021" name="Nat. Commun.">
        <title>Genomic analyses provide insights into spinach domestication and the genetic basis of agronomic traits.</title>
        <authorList>
            <person name="Cai X."/>
            <person name="Sun X."/>
            <person name="Xu C."/>
            <person name="Sun H."/>
            <person name="Wang X."/>
            <person name="Ge C."/>
            <person name="Zhang Z."/>
            <person name="Wang Q."/>
            <person name="Fei Z."/>
            <person name="Jiao C."/>
            <person name="Wang Q."/>
        </authorList>
    </citation>
    <scope>NUCLEOTIDE SEQUENCE [LARGE SCALE GENOMIC DNA]</scope>
    <source>
        <strain evidence="3">cv. Varoflay</strain>
    </source>
</reference>
<keyword evidence="3" id="KW-1185">Reference proteome</keyword>